<gene>
    <name evidence="2" type="ORF">B296_00049419</name>
</gene>
<proteinExistence type="predicted"/>
<feature type="compositionally biased region" description="Polar residues" evidence="1">
    <location>
        <begin position="1"/>
        <end position="23"/>
    </location>
</feature>
<feature type="region of interest" description="Disordered" evidence="1">
    <location>
        <begin position="91"/>
        <end position="123"/>
    </location>
</feature>
<dbReference type="Proteomes" id="UP000287651">
    <property type="component" value="Unassembled WGS sequence"/>
</dbReference>
<sequence>MDYPQINQISETRSPNPSASSIGIRSPRADPAAEAPPDPSIPGINKPDRIDESSRKRRFYYQSLGDPQSRSEFLLHREWISTLEVLQIGEAEGERSKRTFNEATTKKPPSLTAPEKSTKRRDPTRMPLNAYFYYFIAAMDPTSVNGIKKVKG</sequence>
<organism evidence="2 3">
    <name type="scientific">Ensete ventricosum</name>
    <name type="common">Abyssinian banana</name>
    <name type="synonym">Musa ensete</name>
    <dbReference type="NCBI Taxonomy" id="4639"/>
    <lineage>
        <taxon>Eukaryota</taxon>
        <taxon>Viridiplantae</taxon>
        <taxon>Streptophyta</taxon>
        <taxon>Embryophyta</taxon>
        <taxon>Tracheophyta</taxon>
        <taxon>Spermatophyta</taxon>
        <taxon>Magnoliopsida</taxon>
        <taxon>Liliopsida</taxon>
        <taxon>Zingiberales</taxon>
        <taxon>Musaceae</taxon>
        <taxon>Ensete</taxon>
    </lineage>
</organism>
<reference evidence="2 3" key="1">
    <citation type="journal article" date="2014" name="Agronomy (Basel)">
        <title>A Draft Genome Sequence for Ensete ventricosum, the Drought-Tolerant Tree Against Hunger.</title>
        <authorList>
            <person name="Harrison J."/>
            <person name="Moore K.A."/>
            <person name="Paszkiewicz K."/>
            <person name="Jones T."/>
            <person name="Grant M."/>
            <person name="Ambacheew D."/>
            <person name="Muzemil S."/>
            <person name="Studholme D.J."/>
        </authorList>
    </citation>
    <scope>NUCLEOTIDE SEQUENCE [LARGE SCALE GENOMIC DNA]</scope>
</reference>
<protein>
    <submittedName>
        <fullName evidence="2">Uncharacterized protein</fullName>
    </submittedName>
</protein>
<evidence type="ECO:0000313" key="3">
    <source>
        <dbReference type="Proteomes" id="UP000287651"/>
    </source>
</evidence>
<feature type="region of interest" description="Disordered" evidence="1">
    <location>
        <begin position="1"/>
        <end position="54"/>
    </location>
</feature>
<dbReference type="EMBL" id="AMZH03010805">
    <property type="protein sequence ID" value="RRT54052.1"/>
    <property type="molecule type" value="Genomic_DNA"/>
</dbReference>
<comment type="caution">
    <text evidence="2">The sequence shown here is derived from an EMBL/GenBank/DDBJ whole genome shotgun (WGS) entry which is preliminary data.</text>
</comment>
<evidence type="ECO:0000313" key="2">
    <source>
        <dbReference type="EMBL" id="RRT54052.1"/>
    </source>
</evidence>
<dbReference type="AlphaFoldDB" id="A0A426YQS0"/>
<evidence type="ECO:0000256" key="1">
    <source>
        <dbReference type="SAM" id="MobiDB-lite"/>
    </source>
</evidence>
<accession>A0A426YQS0</accession>
<name>A0A426YQS0_ENSVE</name>